<sequence length="83" mass="9277">MSTGQPQTTVEVRGSWDSAQAPHKDSALLCNKLGHLPFVISRLGIPINLPLALNTPSVWLAGHWSRIFIPWCWYKLRASGLIR</sequence>
<feature type="region of interest" description="Disordered" evidence="1">
    <location>
        <begin position="1"/>
        <end position="21"/>
    </location>
</feature>
<dbReference type="EMBL" id="JACXVP010000003">
    <property type="protein sequence ID" value="KAG5615086.1"/>
    <property type="molecule type" value="Genomic_DNA"/>
</dbReference>
<reference evidence="2 3" key="1">
    <citation type="submission" date="2020-09" db="EMBL/GenBank/DDBJ databases">
        <title>De no assembly of potato wild relative species, Solanum commersonii.</title>
        <authorList>
            <person name="Cho K."/>
        </authorList>
    </citation>
    <scope>NUCLEOTIDE SEQUENCE [LARGE SCALE GENOMIC DNA]</scope>
    <source>
        <strain evidence="2">LZ3.2</strain>
        <tissue evidence="2">Leaf</tissue>
    </source>
</reference>
<accession>A0A9J5ZS96</accession>
<proteinExistence type="predicted"/>
<name>A0A9J5ZS96_SOLCO</name>
<evidence type="ECO:0000313" key="3">
    <source>
        <dbReference type="Proteomes" id="UP000824120"/>
    </source>
</evidence>
<organism evidence="2 3">
    <name type="scientific">Solanum commersonii</name>
    <name type="common">Commerson's wild potato</name>
    <name type="synonym">Commerson's nightshade</name>
    <dbReference type="NCBI Taxonomy" id="4109"/>
    <lineage>
        <taxon>Eukaryota</taxon>
        <taxon>Viridiplantae</taxon>
        <taxon>Streptophyta</taxon>
        <taxon>Embryophyta</taxon>
        <taxon>Tracheophyta</taxon>
        <taxon>Spermatophyta</taxon>
        <taxon>Magnoliopsida</taxon>
        <taxon>eudicotyledons</taxon>
        <taxon>Gunneridae</taxon>
        <taxon>Pentapetalae</taxon>
        <taxon>asterids</taxon>
        <taxon>lamiids</taxon>
        <taxon>Solanales</taxon>
        <taxon>Solanaceae</taxon>
        <taxon>Solanoideae</taxon>
        <taxon>Solaneae</taxon>
        <taxon>Solanum</taxon>
    </lineage>
</organism>
<evidence type="ECO:0000313" key="2">
    <source>
        <dbReference type="EMBL" id="KAG5615086.1"/>
    </source>
</evidence>
<feature type="compositionally biased region" description="Polar residues" evidence="1">
    <location>
        <begin position="1"/>
        <end position="10"/>
    </location>
</feature>
<gene>
    <name evidence="2" type="ORF">H5410_014910</name>
</gene>
<dbReference type="Proteomes" id="UP000824120">
    <property type="component" value="Chromosome 3"/>
</dbReference>
<dbReference type="AlphaFoldDB" id="A0A9J5ZS96"/>
<protein>
    <submittedName>
        <fullName evidence="2">Uncharacterized protein</fullName>
    </submittedName>
</protein>
<evidence type="ECO:0000256" key="1">
    <source>
        <dbReference type="SAM" id="MobiDB-lite"/>
    </source>
</evidence>
<keyword evidence="3" id="KW-1185">Reference proteome</keyword>
<comment type="caution">
    <text evidence="2">The sequence shown here is derived from an EMBL/GenBank/DDBJ whole genome shotgun (WGS) entry which is preliminary data.</text>
</comment>